<dbReference type="Pfam" id="PF25954">
    <property type="entry name" value="Beta-barrel_RND_2"/>
    <property type="match status" value="1"/>
</dbReference>
<feature type="domain" description="CzcB-like barrel-sandwich hybrid" evidence="6">
    <location>
        <begin position="98"/>
        <end position="242"/>
    </location>
</feature>
<proteinExistence type="inferred from homology"/>
<keyword evidence="8" id="KW-1185">Reference proteome</keyword>
<evidence type="ECO:0000256" key="1">
    <source>
        <dbReference type="ARBA" id="ARBA00009477"/>
    </source>
</evidence>
<feature type="transmembrane region" description="Helical" evidence="3">
    <location>
        <begin position="32"/>
        <end position="50"/>
    </location>
</feature>
<protein>
    <submittedName>
        <fullName evidence="7">Multidrug resistance efflux pump</fullName>
    </submittedName>
</protein>
<sequence length="413" mass="44844">MPDTNPPSVTPRPETTTPATQERKPRRWVGRLIGLVALAAAVAVAVIGILDRQESDQKVGQWTHQQAIPSVAVVMPKGETAPPRISLPGDIEAYFQAPIYAQVNGYIKVWYKDIGDWVKAGDILAVIETPELDQQLDQAKADLLTAQTNQKLAEITAKRWVALLKSNAVSVQATDEKTADAAAKAALTQAAEANVQRIEALLAFRNLVAPFDGVVTQRHTDIGALVSAHGSTTDHELFAVADIHRMRIYVRVPQVYSADITNGMTAELKLPQYPNRVFTAVVATTANAIDPKSRTVLVQLQADNAKGELWPGTYAQVIFHLPPNRDALFIPASALIFQEHGAEVATVGPDNKVVLKKVHIGRDDGTRLEILQGITAQDRVINSPPDTLTEGETVRVMPNAHDSNNNPPETAHQ</sequence>
<keyword evidence="3" id="KW-0472">Membrane</keyword>
<dbReference type="EMBL" id="BANB01000297">
    <property type="protein sequence ID" value="GAN77384.1"/>
    <property type="molecule type" value="Genomic_DNA"/>
</dbReference>
<gene>
    <name evidence="7" type="ORF">Asru_0297_02</name>
</gene>
<dbReference type="PANTHER" id="PTHR30469">
    <property type="entry name" value="MULTIDRUG RESISTANCE PROTEIN MDTA"/>
    <property type="match status" value="1"/>
</dbReference>
<dbReference type="GO" id="GO:1990281">
    <property type="term" value="C:efflux pump complex"/>
    <property type="evidence" value="ECO:0007669"/>
    <property type="project" value="TreeGrafter"/>
</dbReference>
<dbReference type="InterPro" id="IPR058792">
    <property type="entry name" value="Beta-barrel_RND_2"/>
</dbReference>
<dbReference type="InterPro" id="IPR058647">
    <property type="entry name" value="BSH_CzcB-like"/>
</dbReference>
<feature type="domain" description="CusB-like beta-barrel" evidence="4">
    <location>
        <begin position="250"/>
        <end position="319"/>
    </location>
</feature>
<reference evidence="7 8" key="1">
    <citation type="submission" date="2012-11" db="EMBL/GenBank/DDBJ databases">
        <title>Whole genome sequence of Acidisphaera rubrifaciens HS-AP3.</title>
        <authorList>
            <person name="Azuma Y."/>
            <person name="Higashiura N."/>
            <person name="Hirakawa H."/>
            <person name="Matsushita K."/>
        </authorList>
    </citation>
    <scope>NUCLEOTIDE SEQUENCE [LARGE SCALE GENOMIC DNA]</scope>
    <source>
        <strain evidence="7 8">HS-AP3</strain>
    </source>
</reference>
<evidence type="ECO:0000256" key="2">
    <source>
        <dbReference type="SAM" id="MobiDB-lite"/>
    </source>
</evidence>
<organism evidence="7 8">
    <name type="scientific">Acidisphaera rubrifaciens HS-AP3</name>
    <dbReference type="NCBI Taxonomy" id="1231350"/>
    <lineage>
        <taxon>Bacteria</taxon>
        <taxon>Pseudomonadati</taxon>
        <taxon>Pseudomonadota</taxon>
        <taxon>Alphaproteobacteria</taxon>
        <taxon>Acetobacterales</taxon>
        <taxon>Acetobacteraceae</taxon>
        <taxon>Acidisphaera</taxon>
    </lineage>
</organism>
<dbReference type="Pfam" id="PF25967">
    <property type="entry name" value="RND-MFP_C"/>
    <property type="match status" value="1"/>
</dbReference>
<dbReference type="Gene3D" id="1.10.287.470">
    <property type="entry name" value="Helix hairpin bin"/>
    <property type="match status" value="1"/>
</dbReference>
<name>A0A0D6P943_9PROT</name>
<evidence type="ECO:0000256" key="3">
    <source>
        <dbReference type="SAM" id="Phobius"/>
    </source>
</evidence>
<dbReference type="OrthoDB" id="9806939at2"/>
<evidence type="ECO:0000259" key="5">
    <source>
        <dbReference type="Pfam" id="PF25967"/>
    </source>
</evidence>
<evidence type="ECO:0000313" key="7">
    <source>
        <dbReference type="EMBL" id="GAN77384.1"/>
    </source>
</evidence>
<dbReference type="Pfam" id="PF25973">
    <property type="entry name" value="BSH_CzcB"/>
    <property type="match status" value="1"/>
</dbReference>
<feature type="region of interest" description="Disordered" evidence="2">
    <location>
        <begin position="1"/>
        <end position="24"/>
    </location>
</feature>
<accession>A0A0D6P943</accession>
<dbReference type="SUPFAM" id="SSF111369">
    <property type="entry name" value="HlyD-like secretion proteins"/>
    <property type="match status" value="1"/>
</dbReference>
<dbReference type="GO" id="GO:0015562">
    <property type="term" value="F:efflux transmembrane transporter activity"/>
    <property type="evidence" value="ECO:0007669"/>
    <property type="project" value="TreeGrafter"/>
</dbReference>
<dbReference type="PANTHER" id="PTHR30469:SF37">
    <property type="entry name" value="RAGD PROTEIN"/>
    <property type="match status" value="1"/>
</dbReference>
<dbReference type="Gene3D" id="2.40.30.170">
    <property type="match status" value="1"/>
</dbReference>
<dbReference type="Proteomes" id="UP000032680">
    <property type="component" value="Unassembled WGS sequence"/>
</dbReference>
<feature type="compositionally biased region" description="Pro residues" evidence="2">
    <location>
        <begin position="1"/>
        <end position="10"/>
    </location>
</feature>
<evidence type="ECO:0000259" key="4">
    <source>
        <dbReference type="Pfam" id="PF25954"/>
    </source>
</evidence>
<dbReference type="InterPro" id="IPR058627">
    <property type="entry name" value="MdtA-like_C"/>
</dbReference>
<dbReference type="Gene3D" id="2.40.50.100">
    <property type="match status" value="1"/>
</dbReference>
<dbReference type="RefSeq" id="WP_158322791.1">
    <property type="nucleotide sequence ID" value="NZ_BANB01000297.1"/>
</dbReference>
<dbReference type="NCBIfam" id="TIGR01730">
    <property type="entry name" value="RND_mfp"/>
    <property type="match status" value="1"/>
</dbReference>
<dbReference type="AlphaFoldDB" id="A0A0D6P943"/>
<dbReference type="Gene3D" id="2.40.420.20">
    <property type="match status" value="1"/>
</dbReference>
<feature type="domain" description="Multidrug resistance protein MdtA-like C-terminal permuted SH3" evidence="5">
    <location>
        <begin position="326"/>
        <end position="381"/>
    </location>
</feature>
<evidence type="ECO:0000313" key="8">
    <source>
        <dbReference type="Proteomes" id="UP000032680"/>
    </source>
</evidence>
<comment type="caution">
    <text evidence="7">The sequence shown here is derived from an EMBL/GenBank/DDBJ whole genome shotgun (WGS) entry which is preliminary data.</text>
</comment>
<keyword evidence="3" id="KW-1133">Transmembrane helix</keyword>
<dbReference type="InterPro" id="IPR006143">
    <property type="entry name" value="RND_pump_MFP"/>
</dbReference>
<keyword evidence="3" id="KW-0812">Transmembrane</keyword>
<comment type="similarity">
    <text evidence="1">Belongs to the membrane fusion protein (MFP) (TC 8.A.1) family.</text>
</comment>
<evidence type="ECO:0000259" key="6">
    <source>
        <dbReference type="Pfam" id="PF25973"/>
    </source>
</evidence>